<protein>
    <submittedName>
        <fullName evidence="5">Kelch-like protein 24-like</fullName>
    </submittedName>
</protein>
<dbReference type="SMART" id="SM00612">
    <property type="entry name" value="Kelch"/>
    <property type="match status" value="4"/>
</dbReference>
<evidence type="ECO:0000256" key="2">
    <source>
        <dbReference type="ARBA" id="ARBA00022737"/>
    </source>
</evidence>
<dbReference type="RefSeq" id="XP_002735621.1">
    <property type="nucleotide sequence ID" value="XM_002735575.1"/>
</dbReference>
<dbReference type="SUPFAM" id="SSF54695">
    <property type="entry name" value="POZ domain"/>
    <property type="match status" value="1"/>
</dbReference>
<keyword evidence="1" id="KW-0880">Kelch repeat</keyword>
<dbReference type="Pfam" id="PF01344">
    <property type="entry name" value="Kelch_1"/>
    <property type="match status" value="1"/>
</dbReference>
<accession>A0ABM0GRC9</accession>
<sequence length="580" mass="66162">MAEVENNYLTLHVPNLASRVLDILHDMRKHALCVDTVVCVQDEEFTCHRVVLSACSSFFKAMFSHELRETVEARVTLNDVRPEIMKDLIEFAYTAKLHIHEENIQEMLTTSIYLQFDDVTTACCDFLTRHLTSSNCLEMWKLAENHACESLRANAQMFSLWNFCEVKEQEEFLKLDKDFLIRYIRDDELQCDDEVDVCQAVIQWSLYEKSRFTELTSILEHVRLPLANLKAVMSHSPPELMADKQFKEFLDEAINCQFLIQQGYRVQGPRTRMRGIGKNSGYLVALGGQVRDGDGIMDATFNGNSKHCAVSSVGNKKGPWQNLASIPNHRKRKYSLVNSGTDIYILGGYDSVKQRSTAEVWRYNFTNNYWTQMSNLTIARHSHGSTEYNGCIYVAGGKNSLLSMRLNSVEKYNIETDEWVTVPSMPEAVSVPAAVASCGRVYVLGGSNVNNMPCHKIQCLSLNTLTWSVVRHITIQRKLLSAAVLGDTLYIFGGKSARDVIIYNPKSESLRYELHACNEQRLYPGVLTWRGKIYLTGGKGTERVYNDADVYDTETNEWSRIDAFLPKNMYMHGCFLIEEH</sequence>
<reference evidence="5" key="1">
    <citation type="submission" date="2025-08" db="UniProtKB">
        <authorList>
            <consortium name="RefSeq"/>
        </authorList>
    </citation>
    <scope>IDENTIFICATION</scope>
    <source>
        <tissue evidence="5">Testes</tissue>
    </source>
</reference>
<dbReference type="Gene3D" id="3.30.710.10">
    <property type="entry name" value="Potassium Channel Kv1.1, Chain A"/>
    <property type="match status" value="1"/>
</dbReference>
<dbReference type="Gene3D" id="2.120.10.80">
    <property type="entry name" value="Kelch-type beta propeller"/>
    <property type="match status" value="1"/>
</dbReference>
<dbReference type="Gene3D" id="1.25.40.420">
    <property type="match status" value="1"/>
</dbReference>
<dbReference type="InterPro" id="IPR015915">
    <property type="entry name" value="Kelch-typ_b-propeller"/>
</dbReference>
<evidence type="ECO:0000256" key="1">
    <source>
        <dbReference type="ARBA" id="ARBA00022441"/>
    </source>
</evidence>
<dbReference type="PANTHER" id="PTHR45632:SF3">
    <property type="entry name" value="KELCH-LIKE PROTEIN 32"/>
    <property type="match status" value="1"/>
</dbReference>
<keyword evidence="2" id="KW-0677">Repeat</keyword>
<dbReference type="Pfam" id="PF07707">
    <property type="entry name" value="BACK"/>
    <property type="match status" value="1"/>
</dbReference>
<evidence type="ECO:0000259" key="3">
    <source>
        <dbReference type="PROSITE" id="PS50097"/>
    </source>
</evidence>
<dbReference type="Pfam" id="PF24981">
    <property type="entry name" value="Beta-prop_ATRN-LZTR1"/>
    <property type="match status" value="1"/>
</dbReference>
<dbReference type="Pfam" id="PF00651">
    <property type="entry name" value="BTB"/>
    <property type="match status" value="1"/>
</dbReference>
<evidence type="ECO:0000313" key="4">
    <source>
        <dbReference type="Proteomes" id="UP000694865"/>
    </source>
</evidence>
<keyword evidence="4" id="KW-1185">Reference proteome</keyword>
<gene>
    <name evidence="5" type="primary">LOC100375577</name>
</gene>
<dbReference type="InterPro" id="IPR006652">
    <property type="entry name" value="Kelch_1"/>
</dbReference>
<dbReference type="InterPro" id="IPR011705">
    <property type="entry name" value="BACK"/>
</dbReference>
<dbReference type="SMART" id="SM00225">
    <property type="entry name" value="BTB"/>
    <property type="match status" value="1"/>
</dbReference>
<dbReference type="PROSITE" id="PS50097">
    <property type="entry name" value="BTB"/>
    <property type="match status" value="1"/>
</dbReference>
<dbReference type="InterPro" id="IPR011333">
    <property type="entry name" value="SKP1/BTB/POZ_sf"/>
</dbReference>
<proteinExistence type="predicted"/>
<dbReference type="GeneID" id="100375577"/>
<dbReference type="InterPro" id="IPR017096">
    <property type="entry name" value="BTB-kelch_protein"/>
</dbReference>
<dbReference type="PIRSF" id="PIRSF037037">
    <property type="entry name" value="Kelch-like_protein_gigaxonin"/>
    <property type="match status" value="1"/>
</dbReference>
<dbReference type="InterPro" id="IPR056737">
    <property type="entry name" value="Beta-prop_ATRN-MKLN-like"/>
</dbReference>
<dbReference type="SMART" id="SM00875">
    <property type="entry name" value="BACK"/>
    <property type="match status" value="1"/>
</dbReference>
<dbReference type="SUPFAM" id="SSF117281">
    <property type="entry name" value="Kelch motif"/>
    <property type="match status" value="2"/>
</dbReference>
<evidence type="ECO:0000313" key="5">
    <source>
        <dbReference type="RefSeq" id="XP_002735621.1"/>
    </source>
</evidence>
<dbReference type="InterPro" id="IPR000210">
    <property type="entry name" value="BTB/POZ_dom"/>
</dbReference>
<dbReference type="PANTHER" id="PTHR45632">
    <property type="entry name" value="LD33804P"/>
    <property type="match status" value="1"/>
</dbReference>
<organism evidence="4 5">
    <name type="scientific">Saccoglossus kowalevskii</name>
    <name type="common">Acorn worm</name>
    <dbReference type="NCBI Taxonomy" id="10224"/>
    <lineage>
        <taxon>Eukaryota</taxon>
        <taxon>Metazoa</taxon>
        <taxon>Hemichordata</taxon>
        <taxon>Enteropneusta</taxon>
        <taxon>Harrimaniidae</taxon>
        <taxon>Saccoglossus</taxon>
    </lineage>
</organism>
<dbReference type="Proteomes" id="UP000694865">
    <property type="component" value="Unplaced"/>
</dbReference>
<name>A0ABM0GRC9_SACKO</name>
<feature type="domain" description="BTB" evidence="3">
    <location>
        <begin position="34"/>
        <end position="101"/>
    </location>
</feature>